<dbReference type="eggNOG" id="ENOG502SVG7">
    <property type="taxonomic scope" value="Eukaryota"/>
</dbReference>
<dbReference type="SUPFAM" id="SSF50447">
    <property type="entry name" value="Translation proteins"/>
    <property type="match status" value="1"/>
</dbReference>
<dbReference type="STRING" id="441375.B6AAT8"/>
<dbReference type="GO" id="GO:0042254">
    <property type="term" value="P:ribosome biogenesis"/>
    <property type="evidence" value="ECO:0007669"/>
    <property type="project" value="InterPro"/>
</dbReference>
<dbReference type="Proteomes" id="UP000001460">
    <property type="component" value="Unassembled WGS sequence"/>
</dbReference>
<dbReference type="GO" id="GO:0001522">
    <property type="term" value="P:pseudouridine synthesis"/>
    <property type="evidence" value="ECO:0007669"/>
    <property type="project" value="InterPro"/>
</dbReference>
<evidence type="ECO:0000313" key="3">
    <source>
        <dbReference type="Proteomes" id="UP000001460"/>
    </source>
</evidence>
<dbReference type="OMA" id="KCETSEY"/>
<dbReference type="InterPro" id="IPR007504">
    <property type="entry name" value="H/ACA_rnp_Gar1/Naf1"/>
</dbReference>
<accession>B6AAT8</accession>
<dbReference type="AlphaFoldDB" id="B6AAT8"/>
<feature type="region of interest" description="Disordered" evidence="1">
    <location>
        <begin position="607"/>
        <end position="646"/>
    </location>
</feature>
<gene>
    <name evidence="2" type="ORF">CMU_024960</name>
</gene>
<evidence type="ECO:0000256" key="1">
    <source>
        <dbReference type="SAM" id="MobiDB-lite"/>
    </source>
</evidence>
<feature type="compositionally biased region" description="Polar residues" evidence="1">
    <location>
        <begin position="431"/>
        <end position="459"/>
    </location>
</feature>
<feature type="region of interest" description="Disordered" evidence="1">
    <location>
        <begin position="88"/>
        <end position="111"/>
    </location>
</feature>
<dbReference type="InterPro" id="IPR038664">
    <property type="entry name" value="Gar1/Naf1_Cbf5-bd_sf"/>
</dbReference>
<protein>
    <submittedName>
        <fullName evidence="2">Uncharacterized protein</fullName>
    </submittedName>
</protein>
<feature type="compositionally biased region" description="Low complexity" evidence="1">
    <location>
        <begin position="609"/>
        <end position="646"/>
    </location>
</feature>
<dbReference type="GeneID" id="6995158"/>
<dbReference type="OrthoDB" id="21550at2759"/>
<dbReference type="InterPro" id="IPR009000">
    <property type="entry name" value="Transl_B-barrel_sf"/>
</dbReference>
<dbReference type="Gene3D" id="2.40.10.230">
    <property type="entry name" value="Probable tRNA pseudouridine synthase domain"/>
    <property type="match status" value="1"/>
</dbReference>
<keyword evidence="3" id="KW-1185">Reference proteome</keyword>
<feature type="compositionally biased region" description="Acidic residues" evidence="1">
    <location>
        <begin position="89"/>
        <end position="101"/>
    </location>
</feature>
<evidence type="ECO:0000313" key="2">
    <source>
        <dbReference type="EMBL" id="EEA05490.1"/>
    </source>
</evidence>
<sequence>MDSNAEDNDDTIIVDGETVIDDLLLASKFAELENSRLELITQAYDELRKGNISKVKSSRYGNEHENMNEELQNILNNDSIAKNKKFIITDDEGSENEDENLDSNTSTESDNEIQELVKREMKYRGQINNNEKQTLLNTDDTCIDLSNEYLENFGLKIDDKNKCDELSDCEYEDDYDSRNTKFKNKDKNVNNLINSTCIPYIEIIDLPCKVDSELPCEFIGNIFSLVDNLLFDDEICEKNTTNKKLDDNDVNDNKNSIIMVRGDPNSSMLDLGSVVCLEDKTIIGVVVDTFGPINSPFYVIRRQNYFIQDLNIGDKIFCDVKHSTFLGKAGEIQFSYLKNNIATNINGNNLSPVNEDLDDDTEEDKCETSEYFDSKGKNKFFRAGRFKEKYEEAGIQITDYNEIKKPINNNIPTCISSTSRNNVPRSKKLGSFNNSNSKQYGLNSKSISNYNRNTKYGNSNHKRSSDNRSIQYLGQHRRNNYRRNQTPNNNYSSHVDHYNQVNHNNLFVYHEVVNYPNNPSTISNLNYPNLQNQQHMVMFGNQQPILGYQFLPQNQSIIGYQHFVSPEHFSTNSNTTNQYQQVMQSFYIPIDRDTNNQVQIHSIQQFNQDNRNNNDNDNNNDRNNVNNDSNINDNINNNNNNNNSII</sequence>
<dbReference type="Pfam" id="PF04410">
    <property type="entry name" value="Gar1"/>
    <property type="match status" value="1"/>
</dbReference>
<proteinExistence type="predicted"/>
<dbReference type="RefSeq" id="XP_002139839.1">
    <property type="nucleotide sequence ID" value="XM_002139803.1"/>
</dbReference>
<dbReference type="VEuPathDB" id="CryptoDB:CMU_024960"/>
<feature type="compositionally biased region" description="Polar residues" evidence="1">
    <location>
        <begin position="414"/>
        <end position="424"/>
    </location>
</feature>
<name>B6AAT8_CRYMR</name>
<organism evidence="2 3">
    <name type="scientific">Cryptosporidium muris (strain RN66)</name>
    <dbReference type="NCBI Taxonomy" id="441375"/>
    <lineage>
        <taxon>Eukaryota</taxon>
        <taxon>Sar</taxon>
        <taxon>Alveolata</taxon>
        <taxon>Apicomplexa</taxon>
        <taxon>Conoidasida</taxon>
        <taxon>Coccidia</taxon>
        <taxon>Eucoccidiorida</taxon>
        <taxon>Eimeriorina</taxon>
        <taxon>Cryptosporidiidae</taxon>
        <taxon>Cryptosporidium</taxon>
    </lineage>
</organism>
<reference evidence="2" key="1">
    <citation type="submission" date="2008-06" db="EMBL/GenBank/DDBJ databases">
        <authorList>
            <person name="Lorenzi H."/>
            <person name="Inman J."/>
            <person name="Miller J."/>
            <person name="Schobel S."/>
            <person name="Amedeo P."/>
            <person name="Caler E.V."/>
            <person name="da Silva J."/>
        </authorList>
    </citation>
    <scope>NUCLEOTIDE SEQUENCE [LARGE SCALE GENOMIC DNA]</scope>
    <source>
        <strain evidence="2">RN66</strain>
    </source>
</reference>
<dbReference type="EMBL" id="DS989727">
    <property type="protein sequence ID" value="EEA05490.1"/>
    <property type="molecule type" value="Genomic_DNA"/>
</dbReference>
<feature type="region of interest" description="Disordered" evidence="1">
    <location>
        <begin position="414"/>
        <end position="469"/>
    </location>
</feature>